<dbReference type="InterPro" id="IPR029058">
    <property type="entry name" value="AB_hydrolase_fold"/>
</dbReference>
<proteinExistence type="inferred from homology"/>
<feature type="signal peptide" evidence="5">
    <location>
        <begin position="1"/>
        <end position="27"/>
    </location>
</feature>
<evidence type="ECO:0000313" key="8">
    <source>
        <dbReference type="Proteomes" id="UP001221898"/>
    </source>
</evidence>
<dbReference type="Proteomes" id="UP001221898">
    <property type="component" value="Unassembled WGS sequence"/>
</dbReference>
<evidence type="ECO:0000256" key="4">
    <source>
        <dbReference type="ARBA" id="ARBA00023157"/>
    </source>
</evidence>
<feature type="domain" description="Lipase" evidence="6">
    <location>
        <begin position="29"/>
        <end position="81"/>
    </location>
</feature>
<keyword evidence="4 5" id="KW-1015">Disulfide bond</keyword>
<dbReference type="AlphaFoldDB" id="A0AAD7X234"/>
<keyword evidence="3 5" id="KW-0964">Secreted</keyword>
<comment type="catalytic activity">
    <reaction evidence="5">
        <text>a triacylglycerol + H2O = a diacylglycerol + a fatty acid + H(+)</text>
        <dbReference type="Rhea" id="RHEA:12044"/>
        <dbReference type="ChEBI" id="CHEBI:15377"/>
        <dbReference type="ChEBI" id="CHEBI:15378"/>
        <dbReference type="ChEBI" id="CHEBI:17855"/>
        <dbReference type="ChEBI" id="CHEBI:18035"/>
        <dbReference type="ChEBI" id="CHEBI:28868"/>
        <dbReference type="EC" id="3.1.1.3"/>
    </reaction>
</comment>
<comment type="caution">
    <text evidence="7">The sequence shown here is derived from an EMBL/GenBank/DDBJ whole genome shotgun (WGS) entry which is preliminary data.</text>
</comment>
<comment type="subcellular location">
    <subcellularLocation>
        <location evidence="1 5">Secreted</location>
    </subcellularLocation>
</comment>
<dbReference type="EC" id="3.1.1.3" evidence="5"/>
<organism evidence="7 8">
    <name type="scientific">Aldrovandia affinis</name>
    <dbReference type="NCBI Taxonomy" id="143900"/>
    <lineage>
        <taxon>Eukaryota</taxon>
        <taxon>Metazoa</taxon>
        <taxon>Chordata</taxon>
        <taxon>Craniata</taxon>
        <taxon>Vertebrata</taxon>
        <taxon>Euteleostomi</taxon>
        <taxon>Actinopterygii</taxon>
        <taxon>Neopterygii</taxon>
        <taxon>Teleostei</taxon>
        <taxon>Notacanthiformes</taxon>
        <taxon>Halosauridae</taxon>
        <taxon>Aldrovandia</taxon>
    </lineage>
</organism>
<dbReference type="EMBL" id="JAINUG010000002">
    <property type="protein sequence ID" value="KAJ8418286.1"/>
    <property type="molecule type" value="Genomic_DNA"/>
</dbReference>
<keyword evidence="8" id="KW-1185">Reference proteome</keyword>
<dbReference type="Gene3D" id="3.40.50.1820">
    <property type="entry name" value="alpha/beta hydrolase"/>
    <property type="match status" value="1"/>
</dbReference>
<accession>A0AAD7X234</accession>
<evidence type="ECO:0000256" key="5">
    <source>
        <dbReference type="RuleBase" id="RU362046"/>
    </source>
</evidence>
<dbReference type="GO" id="GO:0004806">
    <property type="term" value="F:triacylglycerol lipase activity"/>
    <property type="evidence" value="ECO:0007669"/>
    <property type="project" value="UniProtKB-EC"/>
</dbReference>
<dbReference type="SUPFAM" id="SSF53474">
    <property type="entry name" value="alpha/beta-Hydrolases"/>
    <property type="match status" value="1"/>
</dbReference>
<feature type="chain" id="PRO_5041772387" description="Triacylglycerol lipase" evidence="5">
    <location>
        <begin position="28"/>
        <end position="87"/>
    </location>
</feature>
<evidence type="ECO:0000256" key="1">
    <source>
        <dbReference type="ARBA" id="ARBA00004613"/>
    </source>
</evidence>
<dbReference type="GO" id="GO:0005576">
    <property type="term" value="C:extracellular region"/>
    <property type="evidence" value="ECO:0007669"/>
    <property type="project" value="UniProtKB-SubCell"/>
</dbReference>
<keyword evidence="5" id="KW-0442">Lipid degradation</keyword>
<keyword evidence="5" id="KW-0443">Lipid metabolism</keyword>
<gene>
    <name evidence="7" type="ORF">AAFF_G00139950</name>
</gene>
<evidence type="ECO:0000256" key="2">
    <source>
        <dbReference type="ARBA" id="ARBA00010701"/>
    </source>
</evidence>
<dbReference type="GO" id="GO:0016042">
    <property type="term" value="P:lipid catabolic process"/>
    <property type="evidence" value="ECO:0007669"/>
    <property type="project" value="UniProtKB-KW"/>
</dbReference>
<dbReference type="Pfam" id="PF00151">
    <property type="entry name" value="Lipase"/>
    <property type="match status" value="1"/>
</dbReference>
<evidence type="ECO:0000313" key="7">
    <source>
        <dbReference type="EMBL" id="KAJ8418286.1"/>
    </source>
</evidence>
<name>A0AAD7X234_9TELE</name>
<dbReference type="InterPro" id="IPR013818">
    <property type="entry name" value="Lipase"/>
</dbReference>
<sequence length="87" mass="9897">MRIFQVAPFKMFLVWILGLFLLGIASGAEVCYDNLGCFSDDIPWAGTVERPIARLPWTPEEIGTRFLLYTQQNPNNHQASRRETPGN</sequence>
<dbReference type="InterPro" id="IPR002331">
    <property type="entry name" value="Lipase_panc"/>
</dbReference>
<dbReference type="PRINTS" id="PR00823">
    <property type="entry name" value="PANCLIPASE"/>
</dbReference>
<reference evidence="7" key="1">
    <citation type="journal article" date="2023" name="Science">
        <title>Genome structures resolve the early diversification of teleost fishes.</title>
        <authorList>
            <person name="Parey E."/>
            <person name="Louis A."/>
            <person name="Montfort J."/>
            <person name="Bouchez O."/>
            <person name="Roques C."/>
            <person name="Iampietro C."/>
            <person name="Lluch J."/>
            <person name="Castinel A."/>
            <person name="Donnadieu C."/>
            <person name="Desvignes T."/>
            <person name="Floi Bucao C."/>
            <person name="Jouanno E."/>
            <person name="Wen M."/>
            <person name="Mejri S."/>
            <person name="Dirks R."/>
            <person name="Jansen H."/>
            <person name="Henkel C."/>
            <person name="Chen W.J."/>
            <person name="Zahm M."/>
            <person name="Cabau C."/>
            <person name="Klopp C."/>
            <person name="Thompson A.W."/>
            <person name="Robinson-Rechavi M."/>
            <person name="Braasch I."/>
            <person name="Lecointre G."/>
            <person name="Bobe J."/>
            <person name="Postlethwait J.H."/>
            <person name="Berthelot C."/>
            <person name="Roest Crollius H."/>
            <person name="Guiguen Y."/>
        </authorList>
    </citation>
    <scope>NUCLEOTIDE SEQUENCE</scope>
    <source>
        <strain evidence="7">NC1722</strain>
    </source>
</reference>
<comment type="similarity">
    <text evidence="2 5">Belongs to the AB hydrolase superfamily. Lipase family.</text>
</comment>
<evidence type="ECO:0000259" key="6">
    <source>
        <dbReference type="Pfam" id="PF00151"/>
    </source>
</evidence>
<keyword evidence="5" id="KW-0732">Signal</keyword>
<evidence type="ECO:0000256" key="3">
    <source>
        <dbReference type="ARBA" id="ARBA00022525"/>
    </source>
</evidence>
<protein>
    <recommendedName>
        <fullName evidence="5">Triacylglycerol lipase</fullName>
        <ecNumber evidence="5">3.1.1.3</ecNumber>
    </recommendedName>
    <alternativeName>
        <fullName evidence="5">Pancreatic lipase</fullName>
    </alternativeName>
</protein>